<comment type="caution">
    <text evidence="3">The sequence shown here is derived from an EMBL/GenBank/DDBJ whole genome shotgun (WGS) entry which is preliminary data.</text>
</comment>
<dbReference type="AlphaFoldDB" id="A0A2A9MK15"/>
<keyword evidence="2" id="KW-0472">Membrane</keyword>
<evidence type="ECO:0000256" key="1">
    <source>
        <dbReference type="SAM" id="MobiDB-lite"/>
    </source>
</evidence>
<dbReference type="Proteomes" id="UP000224006">
    <property type="component" value="Chromosome III"/>
</dbReference>
<organism evidence="3 4">
    <name type="scientific">Besnoitia besnoiti</name>
    <name type="common">Apicomplexan protozoan</name>
    <dbReference type="NCBI Taxonomy" id="94643"/>
    <lineage>
        <taxon>Eukaryota</taxon>
        <taxon>Sar</taxon>
        <taxon>Alveolata</taxon>
        <taxon>Apicomplexa</taxon>
        <taxon>Conoidasida</taxon>
        <taxon>Coccidia</taxon>
        <taxon>Eucoccidiorida</taxon>
        <taxon>Eimeriorina</taxon>
        <taxon>Sarcocystidae</taxon>
        <taxon>Besnoitia</taxon>
    </lineage>
</organism>
<dbReference type="OrthoDB" id="328723at2759"/>
<proteinExistence type="predicted"/>
<sequence>MAATMQESSERLVESPDDDSIPGVKGASGSGFSALWDFPARSYAKYFDEEETKQFRQCSSCLMLQWVLNVLCNVGNFALALAITLHPKCLDGRFSWSTVHTSINLLVLTVSMSLGIAGLRHGSPSKLFQACAGHLLLSAYELLLFARDLCIISFSTERDQIYVYFRGGESHRALFTGVCATAGVSCLLSIVNAYKLRKLTTLLHKALPEDGTYSHA</sequence>
<evidence type="ECO:0000313" key="4">
    <source>
        <dbReference type="Proteomes" id="UP000224006"/>
    </source>
</evidence>
<dbReference type="VEuPathDB" id="ToxoDB:BESB_047930"/>
<feature type="transmembrane region" description="Helical" evidence="2">
    <location>
        <begin position="174"/>
        <end position="194"/>
    </location>
</feature>
<evidence type="ECO:0000256" key="2">
    <source>
        <dbReference type="SAM" id="Phobius"/>
    </source>
</evidence>
<protein>
    <recommendedName>
        <fullName evidence="5">Transmembrane protein</fullName>
    </recommendedName>
</protein>
<feature type="region of interest" description="Disordered" evidence="1">
    <location>
        <begin position="1"/>
        <end position="24"/>
    </location>
</feature>
<feature type="transmembrane region" description="Helical" evidence="2">
    <location>
        <begin position="66"/>
        <end position="86"/>
    </location>
</feature>
<keyword evidence="2" id="KW-0812">Transmembrane</keyword>
<dbReference type="RefSeq" id="XP_029220610.1">
    <property type="nucleotide sequence ID" value="XM_029363244.1"/>
</dbReference>
<keyword evidence="4" id="KW-1185">Reference proteome</keyword>
<name>A0A2A9MK15_BESBE</name>
<gene>
    <name evidence="3" type="ORF">BESB_047930</name>
</gene>
<feature type="transmembrane region" description="Helical" evidence="2">
    <location>
        <begin position="131"/>
        <end position="154"/>
    </location>
</feature>
<reference evidence="3 4" key="1">
    <citation type="submission" date="2017-09" db="EMBL/GenBank/DDBJ databases">
        <title>Genome sequencing of Besnoitia besnoiti strain Bb-Ger1.</title>
        <authorList>
            <person name="Schares G."/>
            <person name="Venepally P."/>
            <person name="Lorenzi H.A."/>
        </authorList>
    </citation>
    <scope>NUCLEOTIDE SEQUENCE [LARGE SCALE GENOMIC DNA]</scope>
    <source>
        <strain evidence="3 4">Bb-Ger1</strain>
    </source>
</reference>
<dbReference type="KEGG" id="bbes:BESB_047930"/>
<dbReference type="GeneID" id="40309723"/>
<keyword evidence="2" id="KW-1133">Transmembrane helix</keyword>
<evidence type="ECO:0008006" key="5">
    <source>
        <dbReference type="Google" id="ProtNLM"/>
    </source>
</evidence>
<evidence type="ECO:0000313" key="3">
    <source>
        <dbReference type="EMBL" id="PFH36601.1"/>
    </source>
</evidence>
<accession>A0A2A9MK15</accession>
<dbReference type="EMBL" id="NWUJ01000003">
    <property type="protein sequence ID" value="PFH36601.1"/>
    <property type="molecule type" value="Genomic_DNA"/>
</dbReference>
<feature type="transmembrane region" description="Helical" evidence="2">
    <location>
        <begin position="98"/>
        <end position="119"/>
    </location>
</feature>